<dbReference type="HOGENOM" id="CLU_117594_0_0_5"/>
<protein>
    <submittedName>
        <fullName evidence="1">Uncharacterized protein</fullName>
    </submittedName>
</protein>
<dbReference type="Proteomes" id="UP000033220">
    <property type="component" value="Chromosome DSM 122"/>
</dbReference>
<reference evidence="1 2" key="1">
    <citation type="submission" date="2012-02" db="EMBL/GenBank/DDBJ databases">
        <title>Shotgun genome sequence of Phaeospirillum photometricum DSM 122.</title>
        <authorList>
            <person name="Duquesne K."/>
            <person name="Sturgis J."/>
        </authorList>
    </citation>
    <scope>NUCLEOTIDE SEQUENCE [LARGE SCALE GENOMIC DNA]</scope>
    <source>
        <strain evidence="2">DSM122</strain>
    </source>
</reference>
<gene>
    <name evidence="1" type="ORF">RSPPHO_00080</name>
</gene>
<organism evidence="1 2">
    <name type="scientific">Pararhodospirillum photometricum DSM 122</name>
    <dbReference type="NCBI Taxonomy" id="1150469"/>
    <lineage>
        <taxon>Bacteria</taxon>
        <taxon>Pseudomonadati</taxon>
        <taxon>Pseudomonadota</taxon>
        <taxon>Alphaproteobacteria</taxon>
        <taxon>Rhodospirillales</taxon>
        <taxon>Rhodospirillaceae</taxon>
        <taxon>Pararhodospirillum</taxon>
    </lineage>
</organism>
<dbReference type="KEGG" id="rpm:RSPPHO_00080"/>
<dbReference type="EMBL" id="HE663493">
    <property type="protein sequence ID" value="CCG06706.1"/>
    <property type="molecule type" value="Genomic_DNA"/>
</dbReference>
<name>H6SIS9_PARPM</name>
<evidence type="ECO:0000313" key="2">
    <source>
        <dbReference type="Proteomes" id="UP000033220"/>
    </source>
</evidence>
<dbReference type="STRING" id="1150469.RSPPHO_00080"/>
<dbReference type="AlphaFoldDB" id="H6SIS9"/>
<proteinExistence type="predicted"/>
<dbReference type="eggNOG" id="ENOG502Z8CS">
    <property type="taxonomic scope" value="Bacteria"/>
</dbReference>
<accession>H6SIS9</accession>
<dbReference type="RefSeq" id="WP_014413346.1">
    <property type="nucleotide sequence ID" value="NC_017059.1"/>
</dbReference>
<keyword evidence="2" id="KW-1185">Reference proteome</keyword>
<sequence length="194" mass="21095">MRRVSQAEFARLHGVSRKTVTLWKTAGYLAVSEGQVDIEASDKALAERRLGRFKDVTAPVTPGNASPHVTRAVEPDLDDLERQADAFIERVLAGDFATLAEAERVKENALAVKNLLAVRQQAGALVEVEVAERLFFEASRAARDAWLNWPSRVAPLVGASLGVEADKVTEVLTAHVHAHLSDLGEPEADFHPEG</sequence>
<dbReference type="PATRIC" id="fig|1150469.3.peg.121"/>
<dbReference type="OrthoDB" id="6050435at2"/>
<evidence type="ECO:0000313" key="1">
    <source>
        <dbReference type="EMBL" id="CCG06706.1"/>
    </source>
</evidence>